<evidence type="ECO:0000259" key="1">
    <source>
        <dbReference type="Pfam" id="PF00903"/>
    </source>
</evidence>
<gene>
    <name evidence="2" type="ORF">SAMN04487951_10545</name>
</gene>
<reference evidence="3" key="1">
    <citation type="submission" date="2016-10" db="EMBL/GenBank/DDBJ databases">
        <authorList>
            <person name="Varghese N."/>
            <person name="Submissions S."/>
        </authorList>
    </citation>
    <scope>NUCLEOTIDE SEQUENCE [LARGE SCALE GENOMIC DNA]</scope>
    <source>
        <strain evidence="3">CGMCC 1.6494</strain>
    </source>
</reference>
<evidence type="ECO:0000313" key="2">
    <source>
        <dbReference type="EMBL" id="SDN43492.1"/>
    </source>
</evidence>
<proteinExistence type="predicted"/>
<organism evidence="2 3">
    <name type="scientific">Vreelandella arcis</name>
    <dbReference type="NCBI Taxonomy" id="416873"/>
    <lineage>
        <taxon>Bacteria</taxon>
        <taxon>Pseudomonadati</taxon>
        <taxon>Pseudomonadota</taxon>
        <taxon>Gammaproteobacteria</taxon>
        <taxon>Oceanospirillales</taxon>
        <taxon>Halomonadaceae</taxon>
        <taxon>Vreelandella</taxon>
    </lineage>
</organism>
<accession>A0A1H0BCU4</accession>
<dbReference type="AlphaFoldDB" id="A0A1H0BCU4"/>
<sequence length="107" mass="12236">MEINLLVLRCKELETSKQFYELLGFNFVKERHGDGPMHYSSQDASFVFELYPLSENEAVGNSRIGFSLKDIHQVLSQVATASQHEFNGRQIYIVRDPDGRKVELSGQ</sequence>
<dbReference type="Pfam" id="PF00903">
    <property type="entry name" value="Glyoxalase"/>
    <property type="match status" value="1"/>
</dbReference>
<dbReference type="OrthoDB" id="9812656at2"/>
<keyword evidence="3" id="KW-1185">Reference proteome</keyword>
<dbReference type="Proteomes" id="UP000199677">
    <property type="component" value="Unassembled WGS sequence"/>
</dbReference>
<dbReference type="InterPro" id="IPR029068">
    <property type="entry name" value="Glyas_Bleomycin-R_OHBP_Dase"/>
</dbReference>
<dbReference type="STRING" id="416873.SAMN04487951_10545"/>
<dbReference type="RefSeq" id="WP_089704053.1">
    <property type="nucleotide sequence ID" value="NZ_FNII01000005.1"/>
</dbReference>
<dbReference type="SUPFAM" id="SSF54593">
    <property type="entry name" value="Glyoxalase/Bleomycin resistance protein/Dihydroxybiphenyl dioxygenase"/>
    <property type="match status" value="1"/>
</dbReference>
<evidence type="ECO:0000313" key="3">
    <source>
        <dbReference type="Proteomes" id="UP000199677"/>
    </source>
</evidence>
<dbReference type="Gene3D" id="3.10.180.10">
    <property type="entry name" value="2,3-Dihydroxybiphenyl 1,2-Dioxygenase, domain 1"/>
    <property type="match status" value="1"/>
</dbReference>
<protein>
    <recommendedName>
        <fullName evidence="1">Glyoxalase/fosfomycin resistance/dioxygenase domain-containing protein</fullName>
    </recommendedName>
</protein>
<name>A0A1H0BCU4_9GAMM</name>
<dbReference type="EMBL" id="FNII01000005">
    <property type="protein sequence ID" value="SDN43492.1"/>
    <property type="molecule type" value="Genomic_DNA"/>
</dbReference>
<feature type="domain" description="Glyoxalase/fosfomycin resistance/dioxygenase" evidence="1">
    <location>
        <begin position="3"/>
        <end position="104"/>
    </location>
</feature>
<dbReference type="CDD" id="cd06587">
    <property type="entry name" value="VOC"/>
    <property type="match status" value="1"/>
</dbReference>
<dbReference type="InterPro" id="IPR004360">
    <property type="entry name" value="Glyas_Fos-R_dOase_dom"/>
</dbReference>